<evidence type="ECO:0000256" key="3">
    <source>
        <dbReference type="ARBA" id="ARBA00022989"/>
    </source>
</evidence>
<name>A0A8J8W8S1_9EURO</name>
<feature type="compositionally biased region" description="Polar residues" evidence="6">
    <location>
        <begin position="278"/>
        <end position="294"/>
    </location>
</feature>
<dbReference type="Proteomes" id="UP000631181">
    <property type="component" value="Unassembled WGS sequence"/>
</dbReference>
<feature type="transmembrane region" description="Helical" evidence="7">
    <location>
        <begin position="122"/>
        <end position="146"/>
    </location>
</feature>
<dbReference type="PANTHER" id="PTHR33048:SF132">
    <property type="entry name" value="MEMBRANE PROTEIN, PUTATIVE (AFU_ORTHOLOGUE AFUA_6G07820)-RELATED"/>
    <property type="match status" value="1"/>
</dbReference>
<accession>A0A8J8W8S1</accession>
<dbReference type="PANTHER" id="PTHR33048">
    <property type="entry name" value="PTH11-LIKE INTEGRAL MEMBRANE PROTEIN (AFU_ORTHOLOGUE AFUA_5G11245)"/>
    <property type="match status" value="1"/>
</dbReference>
<evidence type="ECO:0000256" key="2">
    <source>
        <dbReference type="ARBA" id="ARBA00022692"/>
    </source>
</evidence>
<evidence type="ECO:0000256" key="5">
    <source>
        <dbReference type="ARBA" id="ARBA00038359"/>
    </source>
</evidence>
<keyword evidence="10" id="KW-1185">Reference proteome</keyword>
<sequence>MTMLSTPRGRSALAVSTVFTCLATTLTLIRIYTRAFWAKKIGSDDYTVIAALTCSWIFYGLFVGEVYHGMGEHYAKIPHDTYKVQMLCFWASVPLYQSTLVLTKISIVLQYRRVFPSPGMRLACNILLGFLITFALWAVISAWAMCVPLRKFWDPDVVGFCFDKKALWFSNSAIHILTDFMILVWPMPLLKSLQLPKRQRFALMAIFALGIFVTITSALRLRSLLLITLSTDPTYDNVGAAEWSAIECNVAIMCASLPSTRAFFSKLLPRVFSSGSNAYRSRNTRPSRTGRSQLTGTGTGTGTGTTTMAHSHILSSVVGGLDEGDYDMKMHRLKGPGASAKIVGVGMEKSDLAGIKVTTLVTQELSLEREGVHHMEVDVDTETGSTRDLVRKGSL</sequence>
<evidence type="ECO:0000256" key="4">
    <source>
        <dbReference type="ARBA" id="ARBA00023136"/>
    </source>
</evidence>
<proteinExistence type="inferred from homology"/>
<dbReference type="InterPro" id="IPR049326">
    <property type="entry name" value="Rhodopsin_dom_fungi"/>
</dbReference>
<comment type="caution">
    <text evidence="9">The sequence shown here is derived from an EMBL/GenBank/DDBJ whole genome shotgun (WGS) entry which is preliminary data.</text>
</comment>
<protein>
    <recommendedName>
        <fullName evidence="8">Rhodopsin domain-containing protein</fullName>
    </recommendedName>
</protein>
<feature type="transmembrane region" description="Helical" evidence="7">
    <location>
        <begin position="12"/>
        <end position="33"/>
    </location>
</feature>
<feature type="transmembrane region" description="Helical" evidence="7">
    <location>
        <begin position="166"/>
        <end position="189"/>
    </location>
</feature>
<keyword evidence="3 7" id="KW-1133">Transmembrane helix</keyword>
<evidence type="ECO:0000313" key="10">
    <source>
        <dbReference type="Proteomes" id="UP000631181"/>
    </source>
</evidence>
<dbReference type="InterPro" id="IPR052337">
    <property type="entry name" value="SAT4-like"/>
</dbReference>
<evidence type="ECO:0000256" key="6">
    <source>
        <dbReference type="SAM" id="MobiDB-lite"/>
    </source>
</evidence>
<feature type="transmembrane region" description="Helical" evidence="7">
    <location>
        <begin position="201"/>
        <end position="221"/>
    </location>
</feature>
<keyword evidence="2 7" id="KW-0812">Transmembrane</keyword>
<feature type="region of interest" description="Disordered" evidence="6">
    <location>
        <begin position="278"/>
        <end position="305"/>
    </location>
</feature>
<dbReference type="EMBL" id="WIWV01000003">
    <property type="protein sequence ID" value="KAF7719857.1"/>
    <property type="molecule type" value="Genomic_DNA"/>
</dbReference>
<dbReference type="Pfam" id="PF20684">
    <property type="entry name" value="Fung_rhodopsin"/>
    <property type="match status" value="1"/>
</dbReference>
<keyword evidence="4 7" id="KW-0472">Membrane</keyword>
<evidence type="ECO:0000259" key="8">
    <source>
        <dbReference type="Pfam" id="PF20684"/>
    </source>
</evidence>
<feature type="domain" description="Rhodopsin" evidence="8">
    <location>
        <begin position="29"/>
        <end position="265"/>
    </location>
</feature>
<organism evidence="9 10">
    <name type="scientific">Penicillium ucsense</name>
    <dbReference type="NCBI Taxonomy" id="2839758"/>
    <lineage>
        <taxon>Eukaryota</taxon>
        <taxon>Fungi</taxon>
        <taxon>Dikarya</taxon>
        <taxon>Ascomycota</taxon>
        <taxon>Pezizomycotina</taxon>
        <taxon>Eurotiomycetes</taxon>
        <taxon>Eurotiomycetidae</taxon>
        <taxon>Eurotiales</taxon>
        <taxon>Aspergillaceae</taxon>
        <taxon>Penicillium</taxon>
    </lineage>
</organism>
<dbReference type="AlphaFoldDB" id="A0A8J8W8S1"/>
<dbReference type="OrthoDB" id="444631at2759"/>
<evidence type="ECO:0000256" key="1">
    <source>
        <dbReference type="ARBA" id="ARBA00004141"/>
    </source>
</evidence>
<reference evidence="9" key="1">
    <citation type="journal article" date="2020" name="Front. Microbiol.">
        <title>Gene regulatory networks of Penicillium echinulatum 2HH and Penicillium oxalicum 114-2 inferred by a computational biology approach.</title>
        <authorList>
            <person name="Lenz A.R."/>
            <person name="Galan-Vasquez E."/>
            <person name="Balbinot E."/>
            <person name="De Abreu F.P."/>
            <person name="De Oliveira N.S."/>
            <person name="Da Rosa L.O."/>
            <person name="De Avila E Silva S."/>
            <person name="Camassola M."/>
            <person name="Dillon A.J.P."/>
            <person name="Perez-Rueda E."/>
        </authorList>
    </citation>
    <scope>NUCLEOTIDE SEQUENCE</scope>
    <source>
        <strain evidence="9">S1M29</strain>
    </source>
</reference>
<gene>
    <name evidence="9" type="ORF">PECM_004648</name>
</gene>
<evidence type="ECO:0000313" key="9">
    <source>
        <dbReference type="EMBL" id="KAF7719857.1"/>
    </source>
</evidence>
<dbReference type="GO" id="GO:0016020">
    <property type="term" value="C:membrane"/>
    <property type="evidence" value="ECO:0007669"/>
    <property type="project" value="UniProtKB-SubCell"/>
</dbReference>
<feature type="transmembrane region" description="Helical" evidence="7">
    <location>
        <begin position="45"/>
        <end position="64"/>
    </location>
</feature>
<evidence type="ECO:0000256" key="7">
    <source>
        <dbReference type="SAM" id="Phobius"/>
    </source>
</evidence>
<feature type="transmembrane region" description="Helical" evidence="7">
    <location>
        <begin position="84"/>
        <end position="102"/>
    </location>
</feature>
<comment type="subcellular location">
    <subcellularLocation>
        <location evidence="1">Membrane</location>
        <topology evidence="1">Multi-pass membrane protein</topology>
    </subcellularLocation>
</comment>
<feature type="region of interest" description="Disordered" evidence="6">
    <location>
        <begin position="376"/>
        <end position="395"/>
    </location>
</feature>
<comment type="similarity">
    <text evidence="5">Belongs to the SAT4 family.</text>
</comment>